<sequence length="184" mass="19312">MSCHNYCSGNYTLGSLRSPCHIPVASSVGLYTPSVSVGDGLCLPSSCQDRTWILSNGQETCSEPTSCQPANCEPSSCETSSYPSSGCYVPRPGQGTSFLPASSYLSGSCLSVSYRPLAYVSSSSRPLSLLPCGYRPSGSLPCGLQPISIVSSGLRPLRPVFSGCQTLPYVFSPYRPSYSTCGGL</sequence>
<keyword evidence="3 5" id="KW-0416">Keratin</keyword>
<dbReference type="GO" id="GO:0005829">
    <property type="term" value="C:cytosol"/>
    <property type="evidence" value="ECO:0007669"/>
    <property type="project" value="UniProtKB-ARBA"/>
</dbReference>
<comment type="similarity">
    <text evidence="4 5">Belongs to the PMG family.</text>
</comment>
<dbReference type="GO" id="GO:0045095">
    <property type="term" value="C:keratin filament"/>
    <property type="evidence" value="ECO:0007669"/>
    <property type="project" value="UniProtKB-UniRule"/>
</dbReference>
<dbReference type="PANTHER" id="PTHR23260:SF7">
    <property type="entry name" value="KERATIN-ASSOCIATED PROTEIN 26-1"/>
    <property type="match status" value="1"/>
</dbReference>
<dbReference type="InterPro" id="IPR007951">
    <property type="entry name" value="KRTAP_PMG"/>
</dbReference>
<dbReference type="PANTHER" id="PTHR23260">
    <property type="entry name" value="KERATIN ASSOCIATED PROTEIN 3-3-RELATED"/>
    <property type="match status" value="1"/>
</dbReference>
<dbReference type="Pfam" id="PF05287">
    <property type="entry name" value="PMG"/>
    <property type="match status" value="1"/>
</dbReference>
<dbReference type="GO" id="GO:0005198">
    <property type="term" value="F:structural molecule activity"/>
    <property type="evidence" value="ECO:0007669"/>
    <property type="project" value="InterPro"/>
</dbReference>
<evidence type="ECO:0000256" key="3">
    <source>
        <dbReference type="ARBA" id="ARBA00022744"/>
    </source>
</evidence>
<evidence type="ECO:0000256" key="2">
    <source>
        <dbReference type="ARBA" id="ARBA00022737"/>
    </source>
</evidence>
<evidence type="ECO:0000256" key="4">
    <source>
        <dbReference type="ARBA" id="ARBA00034495"/>
    </source>
</evidence>
<dbReference type="AlphaFoldDB" id="A0A1P8DS35"/>
<keyword evidence="2" id="KW-0677">Repeat</keyword>
<evidence type="ECO:0000256" key="5">
    <source>
        <dbReference type="RuleBase" id="RU369044"/>
    </source>
</evidence>
<evidence type="ECO:0000256" key="1">
    <source>
        <dbReference type="ARBA" id="ARBA00011662"/>
    </source>
</evidence>
<protein>
    <recommendedName>
        <fullName evidence="5">Keratin-associated protein</fullName>
    </recommendedName>
</protein>
<accession>A0A1P8DS35</accession>
<comment type="subunit">
    <text evidence="1 5">Interacts with hair keratins.</text>
</comment>
<gene>
    <name evidence="6" type="primary">KRTAP26-1</name>
</gene>
<reference evidence="6" key="1">
    <citation type="submission" date="2016-07" db="EMBL/GenBank/DDBJ databases">
        <title>Identification of the ovine keratin-associated protein 26 (KAP26) gene and its effect on wool traits.</title>
        <authorList>
            <person name="Li S."/>
            <person name="Zhou H."/>
            <person name="Gong H."/>
            <person name="Zhao F."/>
            <person name="Luo Y."/>
            <person name="Hickford J."/>
        </authorList>
    </citation>
    <scope>NUCLEOTIDE SEQUENCE</scope>
</reference>
<evidence type="ECO:0000313" key="6">
    <source>
        <dbReference type="EMBL" id="APU92087.1"/>
    </source>
</evidence>
<dbReference type="EMBL" id="KX644905">
    <property type="protein sequence ID" value="APU92087.1"/>
    <property type="molecule type" value="Genomic_DNA"/>
</dbReference>
<dbReference type="InterPro" id="IPR007659">
    <property type="entry name" value="Keratin_matx"/>
</dbReference>
<proteinExistence type="inferred from homology"/>
<organism evidence="6">
    <name type="scientific">Ovis aries</name>
    <name type="common">Sheep</name>
    <dbReference type="NCBI Taxonomy" id="9940"/>
    <lineage>
        <taxon>Eukaryota</taxon>
        <taxon>Metazoa</taxon>
        <taxon>Chordata</taxon>
        <taxon>Craniata</taxon>
        <taxon>Vertebrata</taxon>
        <taxon>Euteleostomi</taxon>
        <taxon>Mammalia</taxon>
        <taxon>Eutheria</taxon>
        <taxon>Laurasiatheria</taxon>
        <taxon>Artiodactyla</taxon>
        <taxon>Ruminantia</taxon>
        <taxon>Pecora</taxon>
        <taxon>Bovidae</taxon>
        <taxon>Caprinae</taxon>
        <taxon>Ovis</taxon>
    </lineage>
</organism>
<name>A0A1P8DS35_SHEEP</name>
<comment type="function">
    <text evidence="5">In the hair cortex, hair keratin intermediate filaments are embedded in an interfilamentous matrix, consisting of hair keratin-associated proteins (KRTAP), which are essential for the formation of a rigid and resistant hair shaft through their extensive disulfide bond cross-linking with abundant cysteine residues of hair keratins. The matrix proteins include the high-sulfur and high-glycine-tyrosine keratins.</text>
</comment>